<dbReference type="Gene3D" id="3.90.550.10">
    <property type="entry name" value="Spore Coat Polysaccharide Biosynthesis Protein SpsA, Chain A"/>
    <property type="match status" value="1"/>
</dbReference>
<dbReference type="InterPro" id="IPR029044">
    <property type="entry name" value="Nucleotide-diphossugar_trans"/>
</dbReference>
<feature type="transmembrane region" description="Helical" evidence="4">
    <location>
        <begin position="316"/>
        <end position="334"/>
    </location>
</feature>
<evidence type="ECO:0000256" key="2">
    <source>
        <dbReference type="ARBA" id="ARBA00022676"/>
    </source>
</evidence>
<evidence type="ECO:0000256" key="3">
    <source>
        <dbReference type="ARBA" id="ARBA00022679"/>
    </source>
</evidence>
<proteinExistence type="inferred from homology"/>
<feature type="transmembrane region" description="Helical" evidence="4">
    <location>
        <begin position="500"/>
        <end position="515"/>
    </location>
</feature>
<comment type="similarity">
    <text evidence="1">Belongs to the glycosyltransferase 2 family.</text>
</comment>
<evidence type="ECO:0000256" key="1">
    <source>
        <dbReference type="ARBA" id="ARBA00006739"/>
    </source>
</evidence>
<dbReference type="InterPro" id="IPR001173">
    <property type="entry name" value="Glyco_trans_2-like"/>
</dbReference>
<dbReference type="PANTHER" id="PTHR43179:SF12">
    <property type="entry name" value="GALACTOFURANOSYLTRANSFERASE GLFT2"/>
    <property type="match status" value="1"/>
</dbReference>
<dbReference type="AlphaFoldDB" id="A0A8T9MS76"/>
<evidence type="ECO:0000259" key="5">
    <source>
        <dbReference type="Pfam" id="PF00535"/>
    </source>
</evidence>
<keyword evidence="3 6" id="KW-0808">Transferase</keyword>
<organism evidence="6 7">
    <name type="scientific">Conchiformibius kuhniae</name>
    <dbReference type="NCBI Taxonomy" id="211502"/>
    <lineage>
        <taxon>Bacteria</taxon>
        <taxon>Pseudomonadati</taxon>
        <taxon>Pseudomonadota</taxon>
        <taxon>Betaproteobacteria</taxon>
        <taxon>Neisseriales</taxon>
        <taxon>Neisseriaceae</taxon>
        <taxon>Conchiformibius</taxon>
    </lineage>
</organism>
<dbReference type="GO" id="GO:0016757">
    <property type="term" value="F:glycosyltransferase activity"/>
    <property type="evidence" value="ECO:0007669"/>
    <property type="project" value="UniProtKB-KW"/>
</dbReference>
<keyword evidence="4" id="KW-1133">Transmembrane helix</keyword>
<feature type="transmembrane region" description="Helical" evidence="4">
    <location>
        <begin position="469"/>
        <end position="493"/>
    </location>
</feature>
<protein>
    <submittedName>
        <fullName evidence="6">Glycosyltransferase</fullName>
        <ecNumber evidence="6">2.4.-.-</ecNumber>
    </submittedName>
</protein>
<feature type="transmembrane region" description="Helical" evidence="4">
    <location>
        <begin position="369"/>
        <end position="389"/>
    </location>
</feature>
<reference evidence="6" key="1">
    <citation type="submission" date="2021-12" db="EMBL/GenBank/DDBJ databases">
        <authorList>
            <person name="Veyrier F.J."/>
        </authorList>
    </citation>
    <scope>NUCLEOTIDE SEQUENCE</scope>
    <source>
        <strain evidence="6">17694</strain>
    </source>
</reference>
<evidence type="ECO:0000313" key="7">
    <source>
        <dbReference type="Proteomes" id="UP000831534"/>
    </source>
</evidence>
<keyword evidence="4" id="KW-0472">Membrane</keyword>
<feature type="transmembrane region" description="Helical" evidence="4">
    <location>
        <begin position="631"/>
        <end position="651"/>
    </location>
</feature>
<keyword evidence="7" id="KW-1185">Reference proteome</keyword>
<sequence>MDKKISIGILTYKRTDLLVSTIKELLCVKFKIDLIIINNNETLDICKDLNFLNECENIKLTYIWDKVNYGVSIGRNKIIQLVETEYVIMLDDDIRIPDINHIVDSCIRKFEEDPMIGAIAFYIKDIKTGIANKYEIPHKNKLIDMSKDFDTYLFIGAAHALRISILSETGYYPSDFGLYGMEEIDLAYRIVAKNYKIRYLSNNIIYHKRSPNGRHSNNYVYYLSFLNRCKISIRYLKWRYVCSVVVVREIYLVFKTKQVFWIFKAVPELYSEINKRMVNKNKLFNKIFYQNIKKAQWLLMVVSNYMFSNKVQKTNFLYFLLLLAYIKPHFYYYSYVLARFSDLITVIILLSIVLNNWGLFKLNRRVFKYIYINILYLLVILVSLFYASMRQVVVIQDFTDIIRPIINITSILVGYILYIKKFNRKRFLDFLILLGVLSSIVVFLEKAGMNIFYKLYSDQNHELYNRATGIYYDFAELGVLHAMAIISSIIRFTEERKKRYLLYILILVISILLSTSKASILLLVLLFFMLFIDTLFFCRRISIGSLSVIVIFSILFFYAMYIVISNIPALYDGLESVFLISEGNPSISNRLDDISYVSKVILAENVHLFIGFSASRTIDNSYIEIAFFSTLFRYGILGVSVYYSMFILILFEKLTDIYRYFKYLVFSTLLLDFVAAMTNRFSYPITIFMLIGILLTSEYFEKRKTDKS</sequence>
<feature type="transmembrane region" description="Helical" evidence="4">
    <location>
        <begin position="545"/>
        <end position="564"/>
    </location>
</feature>
<dbReference type="Pfam" id="PF00535">
    <property type="entry name" value="Glycos_transf_2"/>
    <property type="match status" value="1"/>
</dbReference>
<accession>A0A8T9MS76</accession>
<feature type="domain" description="Glycosyltransferase 2-like" evidence="5">
    <location>
        <begin position="6"/>
        <end position="168"/>
    </location>
</feature>
<dbReference type="EC" id="2.4.-.-" evidence="6"/>
<feature type="transmembrane region" description="Helical" evidence="4">
    <location>
        <begin position="683"/>
        <end position="700"/>
    </location>
</feature>
<dbReference type="PANTHER" id="PTHR43179">
    <property type="entry name" value="RHAMNOSYLTRANSFERASE WBBL"/>
    <property type="match status" value="1"/>
</dbReference>
<keyword evidence="4" id="KW-0812">Transmembrane</keyword>
<evidence type="ECO:0000313" key="6">
    <source>
        <dbReference type="EMBL" id="UOP04750.1"/>
    </source>
</evidence>
<gene>
    <name evidence="6" type="ORF">LVJ77_11370</name>
</gene>
<evidence type="ECO:0000256" key="4">
    <source>
        <dbReference type="SAM" id="Phobius"/>
    </source>
</evidence>
<keyword evidence="2 6" id="KW-0328">Glycosyltransferase</keyword>
<dbReference type="SUPFAM" id="SSF53448">
    <property type="entry name" value="Nucleotide-diphospho-sugar transferases"/>
    <property type="match status" value="1"/>
</dbReference>
<dbReference type="EMBL" id="CP091521">
    <property type="protein sequence ID" value="UOP04750.1"/>
    <property type="molecule type" value="Genomic_DNA"/>
</dbReference>
<name>A0A8T9MS76_9NEIS</name>
<feature type="transmembrane region" description="Helical" evidence="4">
    <location>
        <begin position="401"/>
        <end position="418"/>
    </location>
</feature>
<reference evidence="6" key="2">
    <citation type="journal article" date="2022" name="Res Sq">
        <title>Evolution of multicellular longitudinally dividing oral cavity symbionts (Neisseriaceae).</title>
        <authorList>
            <person name="Nyongesa S."/>
            <person name="Weber P."/>
            <person name="Bernet E."/>
            <person name="Pullido F."/>
            <person name="Nieckarz M."/>
            <person name="Delaby M."/>
            <person name="Nieves C."/>
            <person name="Viehboeck T."/>
            <person name="Krause N."/>
            <person name="Rivera-Millot A."/>
            <person name="Nakamura A."/>
            <person name="Vischer N."/>
            <person name="VanNieuwenhze M."/>
            <person name="Brun Y."/>
            <person name="Cava F."/>
            <person name="Bulgheresi S."/>
            <person name="Veyrier F."/>
        </authorList>
    </citation>
    <scope>NUCLEOTIDE SEQUENCE</scope>
    <source>
        <strain evidence="6">17694</strain>
    </source>
</reference>
<feature type="transmembrane region" description="Helical" evidence="4">
    <location>
        <begin position="340"/>
        <end position="357"/>
    </location>
</feature>
<feature type="transmembrane region" description="Helical" evidence="4">
    <location>
        <begin position="521"/>
        <end position="538"/>
    </location>
</feature>
<dbReference type="Proteomes" id="UP000831534">
    <property type="component" value="Chromosome"/>
</dbReference>
<feature type="transmembrane region" description="Helical" evidence="4">
    <location>
        <begin position="660"/>
        <end position="677"/>
    </location>
</feature>
<feature type="transmembrane region" description="Helical" evidence="4">
    <location>
        <begin position="430"/>
        <end position="449"/>
    </location>
</feature>